<feature type="compositionally biased region" description="Low complexity" evidence="2">
    <location>
        <begin position="77"/>
        <end position="92"/>
    </location>
</feature>
<organism evidence="5">
    <name type="scientific">Tetraodon nigroviridis</name>
    <name type="common">Spotted green pufferfish</name>
    <name type="synonym">Chelonodon nigroviridis</name>
    <dbReference type="NCBI Taxonomy" id="99883"/>
    <lineage>
        <taxon>Eukaryota</taxon>
        <taxon>Metazoa</taxon>
        <taxon>Chordata</taxon>
        <taxon>Craniata</taxon>
        <taxon>Vertebrata</taxon>
        <taxon>Euteleostomi</taxon>
        <taxon>Actinopterygii</taxon>
        <taxon>Neopterygii</taxon>
        <taxon>Teleostei</taxon>
        <taxon>Neoteleostei</taxon>
        <taxon>Acanthomorphata</taxon>
        <taxon>Eupercaria</taxon>
        <taxon>Tetraodontiformes</taxon>
        <taxon>Tetradontoidea</taxon>
        <taxon>Tetraodontidae</taxon>
        <taxon>Tetraodon</taxon>
    </lineage>
</organism>
<dbReference type="Pfam" id="PF00620">
    <property type="entry name" value="RhoGAP"/>
    <property type="match status" value="2"/>
</dbReference>
<reference evidence="5" key="1">
    <citation type="journal article" date="2004" name="Nature">
        <title>Genome duplication in the teleost fish Tetraodon nigroviridis reveals the early vertebrate proto-karyotype.</title>
        <authorList>
            <person name="Jaillon O."/>
            <person name="Aury J.-M."/>
            <person name="Brunet F."/>
            <person name="Petit J.-L."/>
            <person name="Stange-Thomann N."/>
            <person name="Mauceli E."/>
            <person name="Bouneau L."/>
            <person name="Fischer C."/>
            <person name="Ozouf-Costaz C."/>
            <person name="Bernot A."/>
            <person name="Nicaud S."/>
            <person name="Jaffe D."/>
            <person name="Fisher S."/>
            <person name="Lutfalla G."/>
            <person name="Dossat C."/>
            <person name="Segurens B."/>
            <person name="Dasilva C."/>
            <person name="Salanoubat M."/>
            <person name="Levy M."/>
            <person name="Boudet N."/>
            <person name="Castellano S."/>
            <person name="Anthouard V."/>
            <person name="Jubin C."/>
            <person name="Castelli V."/>
            <person name="Katinka M."/>
            <person name="Vacherie B."/>
            <person name="Biemont C."/>
            <person name="Skalli Z."/>
            <person name="Cattolico L."/>
            <person name="Poulain J."/>
            <person name="De Berardinis V."/>
            <person name="Cruaud C."/>
            <person name="Duprat S."/>
            <person name="Brottier P."/>
            <person name="Coutanceau J.-P."/>
            <person name="Gouzy J."/>
            <person name="Parra G."/>
            <person name="Lardier G."/>
            <person name="Chapple C."/>
            <person name="McKernan K.J."/>
            <person name="McEwan P."/>
            <person name="Bosak S."/>
            <person name="Kellis M."/>
            <person name="Volff J.-N."/>
            <person name="Guigo R."/>
            <person name="Zody M.C."/>
            <person name="Mesirov J."/>
            <person name="Lindblad-Toh K."/>
            <person name="Birren B."/>
            <person name="Nusbaum C."/>
            <person name="Kahn D."/>
            <person name="Robinson-Rechavi M."/>
            <person name="Laudet V."/>
            <person name="Schachter V."/>
            <person name="Quetier F."/>
            <person name="Saurin W."/>
            <person name="Scarpelli C."/>
            <person name="Wincker P."/>
            <person name="Lander E.S."/>
            <person name="Weissenbach J."/>
            <person name="Roest Crollius H."/>
        </authorList>
    </citation>
    <scope>NUCLEOTIDE SEQUENCE [LARGE SCALE GENOMIC DNA]</scope>
</reference>
<dbReference type="InterPro" id="IPR000198">
    <property type="entry name" value="RhoGAP_dom"/>
</dbReference>
<dbReference type="PANTHER" id="PTHR23182:SF3">
    <property type="entry name" value="BREAKPOINT CLUSTER REGION PROTEIN"/>
    <property type="match status" value="1"/>
</dbReference>
<dbReference type="Gene3D" id="2.60.40.150">
    <property type="entry name" value="C2 domain"/>
    <property type="match status" value="1"/>
</dbReference>
<dbReference type="SUPFAM" id="SSF49562">
    <property type="entry name" value="C2 domain (Calcium/lipid-binding domain, CaLB)"/>
    <property type="match status" value="1"/>
</dbReference>
<evidence type="ECO:0000313" key="5">
    <source>
        <dbReference type="EMBL" id="CAF93755.1"/>
    </source>
</evidence>
<dbReference type="KEGG" id="tng:GSTEN00009548G001"/>
<evidence type="ECO:0000256" key="1">
    <source>
        <dbReference type="ARBA" id="ARBA00022658"/>
    </source>
</evidence>
<dbReference type="EMBL" id="CAAE01011373">
    <property type="protein sequence ID" value="CAF93755.1"/>
    <property type="molecule type" value="Genomic_DNA"/>
</dbReference>
<dbReference type="GO" id="GO:0005096">
    <property type="term" value="F:GTPase activator activity"/>
    <property type="evidence" value="ECO:0007669"/>
    <property type="project" value="InterPro"/>
</dbReference>
<feature type="region of interest" description="Disordered" evidence="2">
    <location>
        <begin position="1"/>
        <end position="108"/>
    </location>
</feature>
<feature type="region of interest" description="Disordered" evidence="2">
    <location>
        <begin position="122"/>
        <end position="262"/>
    </location>
</feature>
<feature type="compositionally biased region" description="Low complexity" evidence="2">
    <location>
        <begin position="32"/>
        <end position="45"/>
    </location>
</feature>
<evidence type="ECO:0000256" key="2">
    <source>
        <dbReference type="SAM" id="MobiDB-lite"/>
    </source>
</evidence>
<dbReference type="AlphaFoldDB" id="Q4T027"/>
<dbReference type="PANTHER" id="PTHR23182">
    <property type="entry name" value="BREAKPOINT CLUSTER REGION PROTEIN BCR"/>
    <property type="match status" value="1"/>
</dbReference>
<gene>
    <name evidence="5" type="ORF">GSTENG00009548001</name>
</gene>
<feature type="non-terminal residue" evidence="5">
    <location>
        <position position="713"/>
    </location>
</feature>
<evidence type="ECO:0000259" key="4">
    <source>
        <dbReference type="PROSITE" id="PS50238"/>
    </source>
</evidence>
<dbReference type="GO" id="GO:0007165">
    <property type="term" value="P:signal transduction"/>
    <property type="evidence" value="ECO:0007669"/>
    <property type="project" value="InterPro"/>
</dbReference>
<dbReference type="InterPro" id="IPR008936">
    <property type="entry name" value="Rho_GTPase_activation_prot"/>
</dbReference>
<dbReference type="SMART" id="SM00324">
    <property type="entry name" value="RhoGAP"/>
    <property type="match status" value="1"/>
</dbReference>
<reference evidence="5" key="2">
    <citation type="submission" date="2004-02" db="EMBL/GenBank/DDBJ databases">
        <authorList>
            <consortium name="Genoscope"/>
            <consortium name="Whitehead Institute Centre for Genome Research"/>
        </authorList>
    </citation>
    <scope>NUCLEOTIDE SEQUENCE</scope>
</reference>
<protein>
    <submittedName>
        <fullName evidence="5">(spotted green pufferfish) hypothetical protein</fullName>
    </submittedName>
</protein>
<evidence type="ECO:0000259" key="3">
    <source>
        <dbReference type="PROSITE" id="PS50004"/>
    </source>
</evidence>
<proteinExistence type="predicted"/>
<dbReference type="SUPFAM" id="SSF48350">
    <property type="entry name" value="GTPase activation domain, GAP"/>
    <property type="match status" value="1"/>
</dbReference>
<feature type="compositionally biased region" description="Basic and acidic residues" evidence="2">
    <location>
        <begin position="447"/>
        <end position="465"/>
    </location>
</feature>
<feature type="compositionally biased region" description="Low complexity" evidence="2">
    <location>
        <begin position="1"/>
        <end position="22"/>
    </location>
</feature>
<dbReference type="OrthoDB" id="79452at2759"/>
<name>Q4T027_TETNG</name>
<keyword evidence="1" id="KW-0344">Guanine-nucleotide releasing factor</keyword>
<dbReference type="PROSITE" id="PS50004">
    <property type="entry name" value="C2"/>
    <property type="match status" value="1"/>
</dbReference>
<feature type="domain" description="Rho-GAP" evidence="4">
    <location>
        <begin position="469"/>
        <end position="713"/>
    </location>
</feature>
<dbReference type="Pfam" id="PF00168">
    <property type="entry name" value="C2"/>
    <property type="match status" value="1"/>
</dbReference>
<dbReference type="GO" id="GO:0005085">
    <property type="term" value="F:guanyl-nucleotide exchange factor activity"/>
    <property type="evidence" value="ECO:0007669"/>
    <property type="project" value="UniProtKB-KW"/>
</dbReference>
<feature type="region of interest" description="Disordered" evidence="2">
    <location>
        <begin position="447"/>
        <end position="477"/>
    </location>
</feature>
<dbReference type="InterPro" id="IPR037769">
    <property type="entry name" value="Abr/Bcr"/>
</dbReference>
<dbReference type="InterPro" id="IPR000008">
    <property type="entry name" value="C2_dom"/>
</dbReference>
<dbReference type="PROSITE" id="PS50238">
    <property type="entry name" value="RHOGAP"/>
    <property type="match status" value="1"/>
</dbReference>
<feature type="domain" description="C2" evidence="3">
    <location>
        <begin position="355"/>
        <end position="472"/>
    </location>
</feature>
<dbReference type="InterPro" id="IPR035892">
    <property type="entry name" value="C2_domain_sf"/>
</dbReference>
<dbReference type="GO" id="GO:0016020">
    <property type="term" value="C:membrane"/>
    <property type="evidence" value="ECO:0007669"/>
    <property type="project" value="TreeGrafter"/>
</dbReference>
<comment type="caution">
    <text evidence="5">The sequence shown here is derived from an EMBL/GenBank/DDBJ whole genome shotgun (WGS) entry which is preliminary data.</text>
</comment>
<sequence length="713" mass="77784">TPTTPTGPRSSGATTTSCPSSTTRRRPRRTSAPRAAAAGTRCPRAPSSPPSRPASWGFTEPSWTTTRQRWRRRRGAARPTPSSPRSLSAALQTCGQGDAQHPGSSRESCCLQKQRLAIGGAASPPFSLLLPGPAEAHPQQPPRPPAAAGRPANLPELPVQHQPGNGPAAPVHSGQEGGEPAVRQQVVRPPDGAQLPGPRGGGAPHRSTGARRRAGRPEGQDLAPARGTSEGEGMSPRLSTSAGSLRVSGARVSPVQRANKGPKVLERLRKKLCEQESLLLLMSPSMHLRVHHRNAKTYCFLMSSDYERAEWRERIREQQKKWCEDAPAHLGGAADADQLLRQAAENPPHAAQCQCRSMSSVSSDEDSPGLCGFLNVIVHSASGLQHSLNLYCTLEVDSFGFFSNKAKTRVYRYTSEPKWNEEFEIELEGSQTLRLLCYEKCYSKNRQNREDGDTGGPDHRQRTDPSKTTAPSPGLRRERSKVPYLVRQCLEEIERRGLEEVGIYRVSGGATDIQALKTAFDTSEFLQEPGGVSWERWGPPIHLLRLLCSSDHRDVSVLMSEMDVNAIAGTLKLYFRELPEPLFTEELYQNFTGGIISQRAKLMCLCVRVAEKESINKMSLHNLATVFGPTLLSPPEKETKVPANPTQALSLGDSWSLEVMAQVKVGPAPPAGVHTPLTPASCAQVQVLLYFLQLETIPTPDSKRQSILFSTEV</sequence>
<dbReference type="SMART" id="SM00239">
    <property type="entry name" value="C2"/>
    <property type="match status" value="1"/>
</dbReference>
<accession>Q4T027</accession>
<dbReference type="Gene3D" id="1.10.555.10">
    <property type="entry name" value="Rho GTPase activation protein"/>
    <property type="match status" value="2"/>
</dbReference>